<evidence type="ECO:0000313" key="4">
    <source>
        <dbReference type="Proteomes" id="UP000472727"/>
    </source>
</evidence>
<protein>
    <submittedName>
        <fullName evidence="3">Uncharacterized protein</fullName>
    </submittedName>
</protein>
<evidence type="ECO:0000313" key="5">
    <source>
        <dbReference type="Proteomes" id="UP000483672"/>
    </source>
</evidence>
<organism evidence="3 5">
    <name type="scientific">Orbilia oligospora</name>
    <name type="common">Nematode-trapping fungus</name>
    <name type="synonym">Arthrobotrys oligospora</name>
    <dbReference type="NCBI Taxonomy" id="2813651"/>
    <lineage>
        <taxon>Eukaryota</taxon>
        <taxon>Fungi</taxon>
        <taxon>Dikarya</taxon>
        <taxon>Ascomycota</taxon>
        <taxon>Pezizomycotina</taxon>
        <taxon>Orbiliomycetes</taxon>
        <taxon>Orbiliales</taxon>
        <taxon>Orbiliaceae</taxon>
        <taxon>Orbilia</taxon>
    </lineage>
</organism>
<gene>
    <name evidence="1" type="ORF">TWF106_008510</name>
    <name evidence="3" type="ORF">TWF191_007230</name>
    <name evidence="2" type="ORF">TWF679_009677</name>
</gene>
<proteinExistence type="predicted"/>
<evidence type="ECO:0000313" key="3">
    <source>
        <dbReference type="EMBL" id="KAF3221022.1"/>
    </source>
</evidence>
<sequence length="302" mass="34062">MSDELADQVTIDDPAKDEFTNEFAQPFIIDEKDQLAFRPPASRNYLGTITRDTITELEISKTYLSARVAQVSYGTYKSRPAAIIVLDFVFHSSDHRRQRFKDATIEIDFTQEGGLGRAGDAETTAVVPVSIAQFAPKLVYGEKKAEEVTWGLDLSVGANLVAGPASLEIANSAVYRESKYSRDHKLVIEGSARGSGPTRLVWSIQERKHDGIPPQFTTAFMVFHPRGLKFSARMNVKASIGFSLDPRRWKIFLPNDDRMYFHDEHPKGLDLGHREFDKIDFKEFYKTSLERIVLEKGGLNIL</sequence>
<evidence type="ECO:0000313" key="1">
    <source>
        <dbReference type="EMBL" id="KAF3216336.1"/>
    </source>
</evidence>
<dbReference type="OrthoDB" id="5030973at2759"/>
<dbReference type="Proteomes" id="UP000614610">
    <property type="component" value="Unassembled WGS sequence"/>
</dbReference>
<comment type="caution">
    <text evidence="3">The sequence shown here is derived from an EMBL/GenBank/DDBJ whole genome shotgun (WGS) entry which is preliminary data.</text>
</comment>
<evidence type="ECO:0000313" key="2">
    <source>
        <dbReference type="EMBL" id="KAF3220299.1"/>
    </source>
</evidence>
<name>A0A6G1MIN7_ORBOL</name>
<dbReference type="Proteomes" id="UP000472727">
    <property type="component" value="Unassembled WGS sequence"/>
</dbReference>
<dbReference type="EMBL" id="WIWT01000007">
    <property type="protein sequence ID" value="KAF3220299.1"/>
    <property type="molecule type" value="Genomic_DNA"/>
</dbReference>
<dbReference type="AlphaFoldDB" id="A0A6G1MIN7"/>
<dbReference type="EMBL" id="WIWS01000050">
    <property type="protein sequence ID" value="KAF3216336.1"/>
    <property type="molecule type" value="Genomic_DNA"/>
</dbReference>
<accession>A0A6G1MIN7</accession>
<dbReference type="EMBL" id="WIPF01000044">
    <property type="protein sequence ID" value="KAF3221022.1"/>
    <property type="molecule type" value="Genomic_DNA"/>
</dbReference>
<dbReference type="Proteomes" id="UP000483672">
    <property type="component" value="Unassembled WGS sequence"/>
</dbReference>
<reference evidence="4 5" key="1">
    <citation type="submission" date="2019-06" db="EMBL/GenBank/DDBJ databases">
        <authorList>
            <person name="Palmer J.M."/>
        </authorList>
    </citation>
    <scope>NUCLEOTIDE SEQUENCE [LARGE SCALE GENOMIC DNA]</scope>
    <source>
        <strain evidence="1 4">TWF106</strain>
        <strain evidence="3 5">TWF191</strain>
        <strain evidence="2">TWF679</strain>
    </source>
</reference>